<evidence type="ECO:0000313" key="2">
    <source>
        <dbReference type="Proteomes" id="UP000663914"/>
    </source>
</evidence>
<dbReference type="EMBL" id="CP072011">
    <property type="protein sequence ID" value="QTH15618.1"/>
    <property type="molecule type" value="Genomic_DNA"/>
</dbReference>
<reference evidence="1" key="1">
    <citation type="book" date="2019" name="MICROBIAL BIOTECHNOLOGY" publisher="Unknown Publisher">
        <title>Optimization of recombineering for directed mutagenesis of bacteria Pseudomonas corrugata 3'.</title>
        <authorList>
            <person name="Buinitskaja S.V."/>
            <person name="Pilipenok N."/>
            <person name="Valentovich L.N."/>
        </authorList>
    </citation>
    <scope>NUCLEOTIDE SEQUENCE</scope>
    <source>
        <strain evidence="1">3prime</strain>
    </source>
</reference>
<organism evidence="1 2">
    <name type="scientific">Pseudomonas corrugata</name>
    <dbReference type="NCBI Taxonomy" id="47879"/>
    <lineage>
        <taxon>Bacteria</taxon>
        <taxon>Pseudomonadati</taxon>
        <taxon>Pseudomonadota</taxon>
        <taxon>Gammaproteobacteria</taxon>
        <taxon>Pseudomonadales</taxon>
        <taxon>Pseudomonadaceae</taxon>
        <taxon>Pseudomonas</taxon>
    </lineage>
</organism>
<protein>
    <submittedName>
        <fullName evidence="1">Uncharacterized protein</fullName>
    </submittedName>
</protein>
<accession>A0A8B6UUP1</accession>
<dbReference type="AlphaFoldDB" id="A0A8B6UUP1"/>
<dbReference type="RefSeq" id="WP_208555384.1">
    <property type="nucleotide sequence ID" value="NZ_CP072011.1"/>
</dbReference>
<gene>
    <name evidence="1" type="ORF">C4C32_06880</name>
</gene>
<name>A0A8B6UUP1_9PSED</name>
<sequence length="49" mass="5352">MNYLLSFAICAGLTALGANESNANQLLSCDLNVAIFLTMAWYLGRRKKA</sequence>
<evidence type="ECO:0000313" key="1">
    <source>
        <dbReference type="EMBL" id="QTH15618.1"/>
    </source>
</evidence>
<dbReference type="Proteomes" id="UP000663914">
    <property type="component" value="Chromosome"/>
</dbReference>
<reference evidence="1" key="2">
    <citation type="submission" date="2021-03" db="EMBL/GenBank/DDBJ databases">
        <authorList>
            <person name="Valentovich L.N."/>
            <person name="Akhremchuk A.E."/>
            <person name="Miamin V.E."/>
        </authorList>
    </citation>
    <scope>NUCLEOTIDE SEQUENCE</scope>
    <source>
        <strain evidence="1">3prime</strain>
    </source>
</reference>
<proteinExistence type="predicted"/>